<sequence length="29" mass="3419">MDEFSEATKNINEWKSLQVPPIYNAYKCV</sequence>
<reference evidence="1" key="1">
    <citation type="submission" date="2013-12" db="EMBL/GenBank/DDBJ databases">
        <title>A Varibaculum cambriense genome reconstructed from a premature infant gut community with otherwise low bacterial novelty that shifts toward anaerobic metabolism during the third week of life.</title>
        <authorList>
            <person name="Brown C.T."/>
            <person name="Sharon I."/>
            <person name="Thomas B.C."/>
            <person name="Castelle C.J."/>
            <person name="Morowitz M.J."/>
            <person name="Banfield J.F."/>
        </authorList>
    </citation>
    <scope>NUCLEOTIDE SEQUENCE</scope>
</reference>
<gene>
    <name evidence="1" type="ORF">Q604_UNBC10090G0001</name>
</gene>
<feature type="non-terminal residue" evidence="1">
    <location>
        <position position="29"/>
    </location>
</feature>
<evidence type="ECO:0000313" key="1">
    <source>
        <dbReference type="EMBL" id="ETJ35533.1"/>
    </source>
</evidence>
<organism evidence="1">
    <name type="scientific">human gut metagenome</name>
    <dbReference type="NCBI Taxonomy" id="408170"/>
    <lineage>
        <taxon>unclassified sequences</taxon>
        <taxon>metagenomes</taxon>
        <taxon>organismal metagenomes</taxon>
    </lineage>
</organism>
<dbReference type="AlphaFoldDB" id="W1XYZ3"/>
<comment type="caution">
    <text evidence="1">The sequence shown here is derived from an EMBL/GenBank/DDBJ whole genome shotgun (WGS) entry which is preliminary data.</text>
</comment>
<accession>W1XYZ3</accession>
<name>W1XYZ3_9ZZZZ</name>
<protein>
    <submittedName>
        <fullName evidence="1">Uncharacterized protein</fullName>
    </submittedName>
</protein>
<proteinExistence type="predicted"/>
<dbReference type="EMBL" id="AZMM01010090">
    <property type="protein sequence ID" value="ETJ35533.1"/>
    <property type="molecule type" value="Genomic_DNA"/>
</dbReference>